<evidence type="ECO:0000313" key="2">
    <source>
        <dbReference type="Proteomes" id="UP000826212"/>
    </source>
</evidence>
<accession>A0AC61NEM3</accession>
<keyword evidence="2" id="KW-1185">Reference proteome</keyword>
<sequence>MKTKWLNCISLETKSTELTQTMLISHYYSLTSYHNQQHFKLLIKALKYHNRRDIGIYLGTILGEKIKRTWTNNVWDILIPVPLHFTKKWERGYNQSHYIAKGIAEILGIPIVENAIVRKKRTSTQTKLNTEKRKENMKGAFLITKPEIIQNNRILLVDDVCTTGATILSLIEEMHPIKGVVIGVATICTA</sequence>
<name>A0AC61NEM3_9BACT</name>
<dbReference type="EMBL" id="CP081303">
    <property type="protein sequence ID" value="QZE14038.1"/>
    <property type="molecule type" value="Genomic_DNA"/>
</dbReference>
<reference evidence="1" key="1">
    <citation type="submission" date="2021-08" db="EMBL/GenBank/DDBJ databases">
        <title>Novel anaerobic bacterium isolated from sea squirt in East Sea, Republic of Korea.</title>
        <authorList>
            <person name="Nguyen T.H."/>
            <person name="Li Z."/>
            <person name="Lee Y.-J."/>
            <person name="Ko J."/>
            <person name="Kim S.-G."/>
        </authorList>
    </citation>
    <scope>NUCLEOTIDE SEQUENCE</scope>
    <source>
        <strain evidence="1">KCTC 25031</strain>
    </source>
</reference>
<evidence type="ECO:0000313" key="1">
    <source>
        <dbReference type="EMBL" id="QZE14038.1"/>
    </source>
</evidence>
<organism evidence="1 2">
    <name type="scientific">Halosquirtibacter laminarini</name>
    <dbReference type="NCBI Taxonomy" id="3374600"/>
    <lineage>
        <taxon>Bacteria</taxon>
        <taxon>Pseudomonadati</taxon>
        <taxon>Bacteroidota</taxon>
        <taxon>Bacteroidia</taxon>
        <taxon>Marinilabiliales</taxon>
        <taxon>Prolixibacteraceae</taxon>
        <taxon>Halosquirtibacter</taxon>
    </lineage>
</organism>
<gene>
    <name evidence="1" type="ORF">K4L44_16145</name>
</gene>
<dbReference type="Proteomes" id="UP000826212">
    <property type="component" value="Chromosome"/>
</dbReference>
<proteinExistence type="predicted"/>
<protein>
    <submittedName>
        <fullName evidence="1">ComF family protein</fullName>
    </submittedName>
</protein>